<evidence type="ECO:0000256" key="3">
    <source>
        <dbReference type="ARBA" id="ARBA00022840"/>
    </source>
</evidence>
<dbReference type="InterPro" id="IPR027417">
    <property type="entry name" value="P-loop_NTPase"/>
</dbReference>
<dbReference type="SMART" id="SM00240">
    <property type="entry name" value="FHA"/>
    <property type="match status" value="2"/>
</dbReference>
<comment type="caution">
    <text evidence="8">The sequence shown here is derived from an EMBL/GenBank/DDBJ whole genome shotgun (WGS) entry which is preliminary data.</text>
</comment>
<gene>
    <name evidence="8" type="ORF">Bccel_2780</name>
</gene>
<organism evidence="8 9">
    <name type="scientific">Pseudobacteroides cellulosolvens ATCC 35603 = DSM 2933</name>
    <dbReference type="NCBI Taxonomy" id="398512"/>
    <lineage>
        <taxon>Bacteria</taxon>
        <taxon>Bacillati</taxon>
        <taxon>Bacillota</taxon>
        <taxon>Clostridia</taxon>
        <taxon>Eubacteriales</taxon>
        <taxon>Oscillospiraceae</taxon>
        <taxon>Pseudobacteroides</taxon>
    </lineage>
</organism>
<keyword evidence="5" id="KW-0472">Membrane</keyword>
<evidence type="ECO:0000256" key="5">
    <source>
        <dbReference type="SAM" id="Phobius"/>
    </source>
</evidence>
<keyword evidence="1" id="KW-0677">Repeat</keyword>
<protein>
    <submittedName>
        <fullName evidence="8">FHA domain containing protein</fullName>
    </submittedName>
</protein>
<dbReference type="PANTHER" id="PTHR22683">
    <property type="entry name" value="SPORULATION PROTEIN RELATED"/>
    <property type="match status" value="1"/>
</dbReference>
<dbReference type="SMART" id="SM00382">
    <property type="entry name" value="AAA"/>
    <property type="match status" value="2"/>
</dbReference>
<keyword evidence="5" id="KW-1133">Transmembrane helix</keyword>
<dbReference type="Proteomes" id="UP000036923">
    <property type="component" value="Unassembled WGS sequence"/>
</dbReference>
<dbReference type="GO" id="GO:0005524">
    <property type="term" value="F:ATP binding"/>
    <property type="evidence" value="ECO:0007669"/>
    <property type="project" value="UniProtKB-UniRule"/>
</dbReference>
<feature type="domain" description="FHA" evidence="6">
    <location>
        <begin position="28"/>
        <end position="76"/>
    </location>
</feature>
<dbReference type="InterPro" id="IPR050206">
    <property type="entry name" value="FtsK/SpoIIIE/SftA"/>
</dbReference>
<dbReference type="Gene3D" id="2.60.200.20">
    <property type="match status" value="2"/>
</dbReference>
<dbReference type="PANTHER" id="PTHR22683:SF1">
    <property type="entry name" value="TYPE VII SECRETION SYSTEM PROTEIN ESSC"/>
    <property type="match status" value="1"/>
</dbReference>
<feature type="domain" description="FHA" evidence="6">
    <location>
        <begin position="124"/>
        <end position="174"/>
    </location>
</feature>
<dbReference type="PATRIC" id="fig|398512.5.peg.2912"/>
<dbReference type="InterPro" id="IPR002543">
    <property type="entry name" value="FtsK_dom"/>
</dbReference>
<evidence type="ECO:0000259" key="6">
    <source>
        <dbReference type="PROSITE" id="PS50006"/>
    </source>
</evidence>
<feature type="binding site" evidence="4">
    <location>
        <begin position="1330"/>
        <end position="1337"/>
    </location>
    <ligand>
        <name>ATP</name>
        <dbReference type="ChEBI" id="CHEBI:30616"/>
    </ligand>
</feature>
<accession>A0A0L6JNZ6</accession>
<keyword evidence="3 4" id="KW-0067">ATP-binding</keyword>
<evidence type="ECO:0000259" key="7">
    <source>
        <dbReference type="PROSITE" id="PS50901"/>
    </source>
</evidence>
<dbReference type="InterPro" id="IPR023839">
    <property type="entry name" value="Firmicutes_EssC_C"/>
</dbReference>
<dbReference type="Gene3D" id="3.40.50.300">
    <property type="entry name" value="P-loop containing nucleotide triphosphate hydrolases"/>
    <property type="match status" value="3"/>
</dbReference>
<feature type="domain" description="FtsK" evidence="7">
    <location>
        <begin position="1026"/>
        <end position="1210"/>
    </location>
</feature>
<dbReference type="STRING" id="398512.Bccel_2780"/>
<keyword evidence="9" id="KW-1185">Reference proteome</keyword>
<dbReference type="Pfam" id="PF01580">
    <property type="entry name" value="FtsK_SpoIIIE"/>
    <property type="match status" value="3"/>
</dbReference>
<feature type="binding site" evidence="4">
    <location>
        <begin position="1043"/>
        <end position="1050"/>
    </location>
    <ligand>
        <name>ATP</name>
        <dbReference type="ChEBI" id="CHEBI:30616"/>
    </ligand>
</feature>
<dbReference type="Pfam" id="PF00498">
    <property type="entry name" value="FHA"/>
    <property type="match status" value="2"/>
</dbReference>
<dbReference type="InterPro" id="IPR000253">
    <property type="entry name" value="FHA_dom"/>
</dbReference>
<dbReference type="CDD" id="cd01127">
    <property type="entry name" value="TrwB_TraG_TraD_VirD4"/>
    <property type="match status" value="1"/>
</dbReference>
<sequence length="1557" mass="176061">MFEDIVLHIYFDDFFREVELSGFNNNQISIGSDELNDIVLKSPVVESRHAVIKAEGTDINIYNLSKSGLSYNGKKVSEKAVEEGDVFIISSFKSTSSMAAIMVKNKNPLYNIEKKFSTKSIQEIKIGKSQKNHIIYSDQLVSNEHAKIYQADNGEYFVRDLKSSNGTYLNGKRTYEGQIKPGDIIHICGNKIIFTQDYLVLCNAGKGVQVKDIEQIREESVAEKPQYPYFQRPPRLIPEMPKGEIEISSPPSISSKPQVSWPMILLPPALMATTTVISGMFMKSNYMYISLVMTVGTLGISILNYNLQVKKFKKDDKTRNEKYLQHLHEKRKELEFAREQQRNGTQLIHPDIKECIRRVQSIDRRLWERTIQYSDFMAPRIGMGKTPLRLKIRAPEQRISIETDNLSLEPQKLVEEFSYINNIPVSLPLYQMGTCGYIGIRQEALNNIRALVMQLAAHHFYEEVKIIAVYSKEEECEWEWMRWLPHVWDDSRQMRFMAKDRESVHNIFSMFYDIIKEREFRAGDKDKHINSIQLPHFVFLLGDIRLLENEAIMTYLAHNCQHLGVSTIYMFDRMEFLPKDCHVILDFNSKTAEMIERAAETVKSEFTPDKVSIKDSDLFARRMAPIRMKQMVMAGNLPNRVTMMELLGVREVTELDVKTNWQENMPYKSLAAPLGIRIGGEKIQLDLHEKVHGPHGLVAGTTGSGKSEILQSLIISMAINYHPHEVAFVLIDYKGGGMANAFIDLPHLVGTITNLGGNQINRALVSIKSELKRRQTIFGDYGVNHIDSYQKLYRSGKAKEPLPHLIIIADEFAELKSDQPEFMRELVSAARVGRSLGVHLILATQKPAGIVDEQIWSNSRFKLCLKVQDARDSQEVIKKPDAADIKQPGRAYIQVGNNEIFELFQSAWSGADYDPEASERDDDINEIYEVDINGARRKLYSSASIQRPKKEYTQLQVLVRHLSGEAEKNNIVRLNGPWMPPMPEKIVLKELLEKDGHGWNGRGWIPSEEWICPIIGLVDDPEKQTQYPLKIDLGKEGHLLVYGSPGYGKTTLLQTLAASLALSYTPEEVNIYFMDFGSRTLSIFSDMPHCGGVIMMDESEKLDKFIKFIFRELDNRKKQFADKGISSLYSYRQATGEKLSAIVILIDNISALSELYPSVEESLVQITREGGNIGIHVVITASTANAIRFKLSANFKMALALQMADKADYTSIVGRTNGLEPSPNIGRGLVKANSPLEYQTALAVDGENELERSINLKALIKEFDAAWQGAKAKQIPIMPETVYFRELLVRSDVKKALATSMFIVPTGLSDNDMEPVYLDLATTPQLLITGNIQSGKSNFQKILAITLAMRNSPEKFAIHIIDSASYGLFPLSKLPHVKNYINSGEQLPEFVESIKSLLDERKEELNEARMASGGLVSEKEFLSGRQLNVILIDDFNEFMQIASSGVKDLFEQILKKDRNLGVSIVIGGAVGDINSSWEGFAKALKDLQAGMLFGFINDQQIFNIRLPYGTTERQKKPGDGYFIAKGSHTGMKTALIENSVLKAWVDQLVAKYKNDEE</sequence>
<proteinExistence type="predicted"/>
<dbReference type="GO" id="GO:0003677">
    <property type="term" value="F:DNA binding"/>
    <property type="evidence" value="ECO:0007669"/>
    <property type="project" value="InterPro"/>
</dbReference>
<keyword evidence="5" id="KW-0812">Transmembrane</keyword>
<evidence type="ECO:0000256" key="4">
    <source>
        <dbReference type="PROSITE-ProRule" id="PRU00289"/>
    </source>
</evidence>
<evidence type="ECO:0000313" key="9">
    <source>
        <dbReference type="Proteomes" id="UP000036923"/>
    </source>
</evidence>
<feature type="transmembrane region" description="Helical" evidence="5">
    <location>
        <begin position="288"/>
        <end position="307"/>
    </location>
</feature>
<dbReference type="GO" id="GO:0016020">
    <property type="term" value="C:membrane"/>
    <property type="evidence" value="ECO:0007669"/>
    <property type="project" value="UniProtKB-SubCell"/>
</dbReference>
<feature type="domain" description="FtsK" evidence="7">
    <location>
        <begin position="1313"/>
        <end position="1502"/>
    </location>
</feature>
<dbReference type="EMBL" id="LGTC01000001">
    <property type="protein sequence ID" value="KNY27509.1"/>
    <property type="molecule type" value="Genomic_DNA"/>
</dbReference>
<dbReference type="InterPro" id="IPR003593">
    <property type="entry name" value="AAA+_ATPase"/>
</dbReference>
<dbReference type="RefSeq" id="WP_036944559.1">
    <property type="nucleotide sequence ID" value="NZ_JQKC01000032.1"/>
</dbReference>
<feature type="binding site" evidence="4">
    <location>
        <begin position="700"/>
        <end position="707"/>
    </location>
    <ligand>
        <name>ATP</name>
        <dbReference type="ChEBI" id="CHEBI:30616"/>
    </ligand>
</feature>
<evidence type="ECO:0000313" key="8">
    <source>
        <dbReference type="EMBL" id="KNY27509.1"/>
    </source>
</evidence>
<reference evidence="9" key="1">
    <citation type="submission" date="2015-07" db="EMBL/GenBank/DDBJ databases">
        <title>Near-Complete Genome Sequence of the Cellulolytic Bacterium Bacteroides (Pseudobacteroides) cellulosolvens ATCC 35603.</title>
        <authorList>
            <person name="Dassa B."/>
            <person name="Utturkar S.M."/>
            <person name="Klingeman D.M."/>
            <person name="Hurt R.A."/>
            <person name="Keller M."/>
            <person name="Xu J."/>
            <person name="Reddy Y.H.K."/>
            <person name="Borovok I."/>
            <person name="Grinberg I.R."/>
            <person name="Lamed R."/>
            <person name="Zhivin O."/>
            <person name="Bayer E.A."/>
            <person name="Brown S.D."/>
        </authorList>
    </citation>
    <scope>NUCLEOTIDE SEQUENCE [LARGE SCALE GENOMIC DNA]</scope>
    <source>
        <strain evidence="9">DSM 2933</strain>
    </source>
</reference>
<dbReference type="PROSITE" id="PS50901">
    <property type="entry name" value="FTSK"/>
    <property type="match status" value="3"/>
</dbReference>
<dbReference type="NCBIfam" id="TIGR03928">
    <property type="entry name" value="T7_EssCb_Firm"/>
    <property type="match status" value="1"/>
</dbReference>
<feature type="domain" description="FtsK" evidence="7">
    <location>
        <begin position="680"/>
        <end position="874"/>
    </location>
</feature>
<evidence type="ECO:0000256" key="2">
    <source>
        <dbReference type="ARBA" id="ARBA00022741"/>
    </source>
</evidence>
<evidence type="ECO:0000256" key="1">
    <source>
        <dbReference type="ARBA" id="ARBA00022737"/>
    </source>
</evidence>
<dbReference type="SUPFAM" id="SSF49879">
    <property type="entry name" value="SMAD/FHA domain"/>
    <property type="match status" value="2"/>
</dbReference>
<dbReference type="eggNOG" id="COG1674">
    <property type="taxonomic scope" value="Bacteria"/>
</dbReference>
<dbReference type="SUPFAM" id="SSF52540">
    <property type="entry name" value="P-loop containing nucleoside triphosphate hydrolases"/>
    <property type="match status" value="3"/>
</dbReference>
<feature type="transmembrane region" description="Helical" evidence="5">
    <location>
        <begin position="259"/>
        <end position="281"/>
    </location>
</feature>
<dbReference type="PROSITE" id="PS50006">
    <property type="entry name" value="FHA_DOMAIN"/>
    <property type="match status" value="2"/>
</dbReference>
<name>A0A0L6JNZ6_9FIRM</name>
<dbReference type="CDD" id="cd00060">
    <property type="entry name" value="FHA"/>
    <property type="match status" value="2"/>
</dbReference>
<dbReference type="InterPro" id="IPR008984">
    <property type="entry name" value="SMAD_FHA_dom_sf"/>
</dbReference>
<keyword evidence="2 4" id="KW-0547">Nucleotide-binding</keyword>
<dbReference type="OrthoDB" id="9807790at2"/>